<feature type="compositionally biased region" description="Polar residues" evidence="1">
    <location>
        <begin position="114"/>
        <end position="137"/>
    </location>
</feature>
<protein>
    <submittedName>
        <fullName evidence="2">Uncharacterized protein</fullName>
    </submittedName>
</protein>
<proteinExistence type="predicted"/>
<dbReference type="EMBL" id="AVOT02082814">
    <property type="protein sequence ID" value="MBW0568525.1"/>
    <property type="molecule type" value="Genomic_DNA"/>
</dbReference>
<keyword evidence="3" id="KW-1185">Reference proteome</keyword>
<evidence type="ECO:0000313" key="3">
    <source>
        <dbReference type="Proteomes" id="UP000765509"/>
    </source>
</evidence>
<comment type="caution">
    <text evidence="2">The sequence shown here is derived from an EMBL/GenBank/DDBJ whole genome shotgun (WGS) entry which is preliminary data.</text>
</comment>
<name>A0A9Q3JW21_9BASI</name>
<dbReference type="AlphaFoldDB" id="A0A9Q3JW21"/>
<reference evidence="2" key="1">
    <citation type="submission" date="2021-03" db="EMBL/GenBank/DDBJ databases">
        <title>Draft genome sequence of rust myrtle Austropuccinia psidii MF-1, a brazilian biotype.</title>
        <authorList>
            <person name="Quecine M.C."/>
            <person name="Pachon D.M.R."/>
            <person name="Bonatelli M.L."/>
            <person name="Correr F.H."/>
            <person name="Franceschini L.M."/>
            <person name="Leite T.F."/>
            <person name="Margarido G.R.A."/>
            <person name="Almeida C.A."/>
            <person name="Ferrarezi J.A."/>
            <person name="Labate C.A."/>
        </authorList>
    </citation>
    <scope>NUCLEOTIDE SEQUENCE</scope>
    <source>
        <strain evidence="2">MF-1</strain>
    </source>
</reference>
<feature type="compositionally biased region" description="Low complexity" evidence="1">
    <location>
        <begin position="147"/>
        <end position="157"/>
    </location>
</feature>
<evidence type="ECO:0000313" key="2">
    <source>
        <dbReference type="EMBL" id="MBW0568525.1"/>
    </source>
</evidence>
<evidence type="ECO:0000256" key="1">
    <source>
        <dbReference type="SAM" id="MobiDB-lite"/>
    </source>
</evidence>
<gene>
    <name evidence="2" type="ORF">O181_108240</name>
</gene>
<feature type="region of interest" description="Disordered" evidence="1">
    <location>
        <begin position="1"/>
        <end position="40"/>
    </location>
</feature>
<accession>A0A9Q3JW21</accession>
<feature type="region of interest" description="Disordered" evidence="1">
    <location>
        <begin position="114"/>
        <end position="189"/>
    </location>
</feature>
<feature type="compositionally biased region" description="Basic and acidic residues" evidence="1">
    <location>
        <begin position="163"/>
        <end position="179"/>
    </location>
</feature>
<sequence>MNLYKAQSKPEDREGFSRSIRPGRGRLGQSGGWQDTEGNHTHSAIHLPIQQKPQTRGLEAYGSISSAPPTTQRYFPMEHGQKEFRVLDERETTIRENQVTIQAIEEQLNQIGPTLIPSGSQGVDQPNSPVASHHSCTSRSVAKSHHSSQSQVVSRGRQGCKGKKQDIFQPKEERVRPNDPEPMGLGERSAQDPEIVVNTSRISSPNNKNITPTQNEHNVVTSESKLNSDAMWLQMSQFEEKTPNQFSELQESHESMKALTASIKSFFKTLQEGHVPLSKASEETNKRLNQVFEEQNHCKRDRDFLDQDVNKLFNVYQSMKPQPQGNILDDPNHQDDIKPDSLLMNKARYPAQYQDGDYMSYSEREALKQLPEASSWPKFSGKGEYNHMELIDHIDGLFIDVPRIPDYWITVRLNTELKVHASIWYIEMK</sequence>
<organism evidence="2 3">
    <name type="scientific">Austropuccinia psidii MF-1</name>
    <dbReference type="NCBI Taxonomy" id="1389203"/>
    <lineage>
        <taxon>Eukaryota</taxon>
        <taxon>Fungi</taxon>
        <taxon>Dikarya</taxon>
        <taxon>Basidiomycota</taxon>
        <taxon>Pucciniomycotina</taxon>
        <taxon>Pucciniomycetes</taxon>
        <taxon>Pucciniales</taxon>
        <taxon>Sphaerophragmiaceae</taxon>
        <taxon>Austropuccinia</taxon>
    </lineage>
</organism>
<dbReference type="Proteomes" id="UP000765509">
    <property type="component" value="Unassembled WGS sequence"/>
</dbReference>